<accession>A0A376L4U7</accession>
<dbReference type="Proteomes" id="UP000254807">
    <property type="component" value="Unassembled WGS sequence"/>
</dbReference>
<evidence type="ECO:0000313" key="2">
    <source>
        <dbReference type="EMBL" id="STD83675.1"/>
    </source>
</evidence>
<proteinExistence type="predicted"/>
<evidence type="ECO:0000313" key="3">
    <source>
        <dbReference type="EMBL" id="STF08818.1"/>
    </source>
</evidence>
<keyword evidence="4" id="KW-1185">Reference proteome</keyword>
<dbReference type="Gene3D" id="1.10.10.2910">
    <property type="match status" value="1"/>
</dbReference>
<evidence type="ECO:0000313" key="4">
    <source>
        <dbReference type="Proteomes" id="UP000254807"/>
    </source>
</evidence>
<dbReference type="AlphaFoldDB" id="A0A376L4U7"/>
<dbReference type="OrthoDB" id="2190106at2"/>
<dbReference type="InterPro" id="IPR010359">
    <property type="entry name" value="IrrE_HExxH"/>
</dbReference>
<reference evidence="3 4" key="1">
    <citation type="submission" date="2018-06" db="EMBL/GenBank/DDBJ databases">
        <authorList>
            <consortium name="Pathogen Informatics"/>
            <person name="Doyle S."/>
        </authorList>
    </citation>
    <scope>NUCLEOTIDE SEQUENCE [LARGE SCALE GENOMIC DNA]</scope>
    <source>
        <strain evidence="3 4">NCTC12360</strain>
    </source>
</reference>
<name>A0A376L4U7_ENTGA</name>
<gene>
    <name evidence="2" type="ORF">NCTC12360_02148</name>
    <name evidence="3" type="ORF">NCTC12360_03814</name>
</gene>
<dbReference type="EMBL" id="UFYW01000006">
    <property type="protein sequence ID" value="STF08818.1"/>
    <property type="molecule type" value="Genomic_DNA"/>
</dbReference>
<protein>
    <submittedName>
        <fullName evidence="3">Putative Zn peptidase</fullName>
    </submittedName>
</protein>
<feature type="domain" description="IrrE N-terminal-like" evidence="1">
    <location>
        <begin position="12"/>
        <end position="121"/>
    </location>
</feature>
<evidence type="ECO:0000259" key="1">
    <source>
        <dbReference type="Pfam" id="PF06114"/>
    </source>
</evidence>
<dbReference type="RefSeq" id="WP_060815531.1">
    <property type="nucleotide sequence ID" value="NZ_JABMDB010000017.1"/>
</dbReference>
<sequence length="143" mass="16771">MDLNNEVNEIIDELGVTIIETPRLDSDARYIAMINTIVLDARLSDHVKTLRLLHELGHAAKHKNNYVLYQKTFALHSKMENEAEEFMIEKMLEVTVNNPDFDPSSFNYVNFLESYEIELRYERFVKQFMAKYLVGANSDNIFF</sequence>
<dbReference type="EMBL" id="UFYW01000001">
    <property type="protein sequence ID" value="STD83675.1"/>
    <property type="molecule type" value="Genomic_DNA"/>
</dbReference>
<organism evidence="3 4">
    <name type="scientific">Enterococcus gallinarum</name>
    <dbReference type="NCBI Taxonomy" id="1353"/>
    <lineage>
        <taxon>Bacteria</taxon>
        <taxon>Bacillati</taxon>
        <taxon>Bacillota</taxon>
        <taxon>Bacilli</taxon>
        <taxon>Lactobacillales</taxon>
        <taxon>Enterococcaceae</taxon>
        <taxon>Enterococcus</taxon>
    </lineage>
</organism>
<dbReference type="Pfam" id="PF06114">
    <property type="entry name" value="Peptidase_M78"/>
    <property type="match status" value="1"/>
</dbReference>